<dbReference type="Proteomes" id="UP000070412">
    <property type="component" value="Unassembled WGS sequence"/>
</dbReference>
<feature type="compositionally biased region" description="Basic and acidic residues" evidence="2">
    <location>
        <begin position="140"/>
        <end position="150"/>
    </location>
</feature>
<keyword evidence="6" id="KW-1185">Reference proteome</keyword>
<gene>
    <name evidence="4" type="ORF">SSS_5184</name>
</gene>
<evidence type="ECO:0000313" key="4">
    <source>
        <dbReference type="EMBL" id="KAF7488903.1"/>
    </source>
</evidence>
<evidence type="ECO:0000259" key="3">
    <source>
        <dbReference type="PROSITE" id="PS51912"/>
    </source>
</evidence>
<sequence>MQSANMTPTIDNLNLLISSKVNLIDNILLEDNYNESIYSGLSLIERNHFDFGDITQKGYEKKRLRLLASYFSQAQQSGPASPSTRAKRRAHRRVTRHESRYHSEIRQEAVQQALAAMQNKTKPSIPMPSKRTSVMATSPKHIEYRRDRLVGTDSSSDDDSILNESSSTASERDKTRRNYRQSFSIDQSLPNSSDTSTHSSPAHERNYRHDRYSNIPQRQQQQKQQPVNLPRIVGLHEHSNSKNLGFNTPNNSGKIAMNPNRKSHIQSQPLPPPPTLFKNPSPIPGLDLNQNQISKHQSSNRFNGTPQPPFHSNSSSIVKSPPPIDRLLDRSVNNEIPPERPERVSSKMSYEANTINHLADLMQNLSPVLSGGGHSSLTSTSLLSSNFSKDDDQSIDDYEIDTGTCTTKWKVSNKIQQLLNTLKKPKRRPLPDFYVDDETDLEIAANQVDPSAPKPEGNTMLPSIGEQLMVPPGLPKTLESALQRYGTSTFKAPAITVLDTNGKIAPVLTYGKLYNRSRKIAYSLLNKIGQKGELNIKTSDRVALVYPNNDPIGFACSFFGCLTAGVIPVPIEVPLSRRDAGSQQIGFLLGSCNVSYALTSEACFKGLPKTTTGEIHTFKGWPKINWLITDNLTKPPKEWQPPSRISEESSAYIEYTSDKDGSVKGVCISRTAMISHCRALTGACNYSEGEVMVCVLDFKREVGLWHAIQTSILNGMHVIFIPYSLMKVNPAMWLLMITKFKASIAVCKSRDLHWGILANKDHKDINLSSLRMLLVADGANPWSLSSCDQFFSVFHSRGLRVEAMCPCATSPEALTISIRRPGRTGVGATGRGVLSMSALSYGVIRVDNENSLTSLTLQDCGHVLPGTIAAVVKINGLPNLCKTDEVGEICLSTTSSGSCYLGLNGLTNNIFKMQPFNSDGRPFSEQTFVRTGLLGFMGPGALVFVCGTRDGVMQVTGRKHNTDDLIATVLAVEPMKFVYRGRIAIFSIKVLRDERICIVAEQRPECTEDESFQWMSRVIQAVDSIHQVGIYCLALIPPNCLSKTPLGGIHLAEVKRKFIEGSLHPVNVLMCPHTCVTNLPKPREIHSEIGPASVMVGNIVQGVRLAVAQGRDIGSVDEEGDFRKQNFITEVLKSRATNSPDHILFTLLNSKNIETASLSCSQLYKRAERIACLLIDRGKPNTGDHVALIYSPGIDLICAFYGCLMIGVVPVTIRPPHPQNLKTTLLTVQMIANVSKASLILSTAPVIKLLKSKEANSVVEIKSWPLMLDTDDCPKRKLNHNYKAPTPEMMAYLDFSVSTTGMLAGIKVSHAGLTSLCRSMKIACELYASRHIALCLDPYCGLGFVLWCINSVYSGHHTILIPPSEVELNPEVWLTAVSQYKVRDTFCSYGVMELCTKDLGSSIQQLKQRGINLSCVRTCVIVAEERPRVALTTSFTKLFHSLGLSSRSVSTSFGCRSNIALCLQGASSPDPTTVYVDTRALRNDRVTLVERGAPHSICLMESGKLLPGTKVIIANPETKGHCGDSNLGEIWVQSPHNSSGFFAVFGDENLHNEHFNARLSTGDTSQTYARTGFLGFLRRTESVQADGELHDAVFVVGSLDETITLRGLRYHPIDIENSVMRSHKKISECAVFTWSNLLVVVAELDGNENEALDLVPMVTNIILEEHHLIVGVVVVVDPGVVPINSRGEKQRMHLRDGFLADQLDPIYVAYNM</sequence>
<dbReference type="InterPro" id="IPR010506">
    <property type="entry name" value="DMAP1-bd"/>
</dbReference>
<organism evidence="4">
    <name type="scientific">Sarcoptes scabiei</name>
    <name type="common">Itch mite</name>
    <name type="synonym">Acarus scabiei</name>
    <dbReference type="NCBI Taxonomy" id="52283"/>
    <lineage>
        <taxon>Eukaryota</taxon>
        <taxon>Metazoa</taxon>
        <taxon>Ecdysozoa</taxon>
        <taxon>Arthropoda</taxon>
        <taxon>Chelicerata</taxon>
        <taxon>Arachnida</taxon>
        <taxon>Acari</taxon>
        <taxon>Acariformes</taxon>
        <taxon>Sarcoptiformes</taxon>
        <taxon>Astigmata</taxon>
        <taxon>Psoroptidia</taxon>
        <taxon>Sarcoptoidea</taxon>
        <taxon>Sarcoptidae</taxon>
        <taxon>Sarcoptinae</taxon>
        <taxon>Sarcoptes</taxon>
    </lineage>
</organism>
<dbReference type="SUPFAM" id="SSF56801">
    <property type="entry name" value="Acetyl-CoA synthetase-like"/>
    <property type="match status" value="2"/>
</dbReference>
<evidence type="ECO:0000313" key="5">
    <source>
        <dbReference type="EnsemblMetazoa" id="KAF7488903.1"/>
    </source>
</evidence>
<dbReference type="PANTHER" id="PTHR22754:SF32">
    <property type="entry name" value="DISCO-INTERACTING PROTEIN 2"/>
    <property type="match status" value="1"/>
</dbReference>
<dbReference type="Pfam" id="PF23024">
    <property type="entry name" value="AMP-dom_DIP2-like"/>
    <property type="match status" value="1"/>
</dbReference>
<dbReference type="PANTHER" id="PTHR22754">
    <property type="entry name" value="DISCO-INTERACTING PROTEIN 2 DIP2 -RELATED"/>
    <property type="match status" value="1"/>
</dbReference>
<dbReference type="EMBL" id="WVUK01000065">
    <property type="protein sequence ID" value="KAF7488903.1"/>
    <property type="molecule type" value="Genomic_DNA"/>
</dbReference>
<feature type="compositionally biased region" description="Polar residues" evidence="2">
    <location>
        <begin position="180"/>
        <end position="200"/>
    </location>
</feature>
<feature type="region of interest" description="Disordered" evidence="2">
    <location>
        <begin position="238"/>
        <end position="347"/>
    </location>
</feature>
<evidence type="ECO:0000256" key="1">
    <source>
        <dbReference type="ARBA" id="ARBA00007735"/>
    </source>
</evidence>
<dbReference type="Pfam" id="PF00501">
    <property type="entry name" value="AMP-binding"/>
    <property type="match status" value="2"/>
</dbReference>
<dbReference type="CDD" id="cd05905">
    <property type="entry name" value="Dip2"/>
    <property type="match status" value="2"/>
</dbReference>
<feature type="region of interest" description="Disordered" evidence="2">
    <location>
        <begin position="115"/>
        <end position="206"/>
    </location>
</feature>
<reference evidence="5" key="3">
    <citation type="submission" date="2022-06" db="UniProtKB">
        <authorList>
            <consortium name="EnsemblMetazoa"/>
        </authorList>
    </citation>
    <scope>IDENTIFICATION</scope>
</reference>
<feature type="compositionally biased region" description="Polar residues" evidence="2">
    <location>
        <begin position="288"/>
        <end position="318"/>
    </location>
</feature>
<dbReference type="EnsemblMetazoa" id="SSS_5184s_mrna">
    <property type="protein sequence ID" value="KAF7488903.1"/>
    <property type="gene ID" value="SSS_5184"/>
</dbReference>
<feature type="compositionally biased region" description="Polar residues" evidence="2">
    <location>
        <begin position="241"/>
        <end position="253"/>
    </location>
</feature>
<dbReference type="InterPro" id="IPR025110">
    <property type="entry name" value="AMP-bd_C"/>
</dbReference>
<dbReference type="InterPro" id="IPR037337">
    <property type="entry name" value="Dip2-like_dom"/>
</dbReference>
<dbReference type="OMA" id="CERPQVA"/>
<dbReference type="InterPro" id="IPR045851">
    <property type="entry name" value="AMP-bd_C_sf"/>
</dbReference>
<reference evidence="4" key="2">
    <citation type="submission" date="2020-01" db="EMBL/GenBank/DDBJ databases">
        <authorList>
            <person name="Korhonen P.K.K."/>
            <person name="Guangxu M.G."/>
            <person name="Wang T.W."/>
            <person name="Stroehlein A.J.S."/>
            <person name="Young N.D."/>
            <person name="Ang C.-S.A."/>
            <person name="Fernando D.W.F."/>
            <person name="Lu H.L."/>
            <person name="Taylor S.T."/>
            <person name="Ehtesham M.E.M."/>
            <person name="Najaraj S.H.N."/>
            <person name="Harsha G.H.G."/>
            <person name="Madugundu A.M."/>
            <person name="Renuse S.R."/>
            <person name="Holt D.H."/>
            <person name="Pandey A.P."/>
            <person name="Papenfuss A.P."/>
            <person name="Gasser R.B.G."/>
            <person name="Fischer K.F."/>
        </authorList>
    </citation>
    <scope>NUCLEOTIDE SEQUENCE</scope>
    <source>
        <strain evidence="4">SSS_KF_BRIS2020</strain>
    </source>
</reference>
<evidence type="ECO:0000256" key="2">
    <source>
        <dbReference type="SAM" id="MobiDB-lite"/>
    </source>
</evidence>
<name>A0A834R7Q3_SARSC</name>
<dbReference type="InterPro" id="IPR000873">
    <property type="entry name" value="AMP-dep_synth/lig_dom"/>
</dbReference>
<feature type="domain" description="DMAP1-binding" evidence="3">
    <location>
        <begin position="29"/>
        <end position="135"/>
    </location>
</feature>
<dbReference type="Pfam" id="PF06464">
    <property type="entry name" value="DMAP_binding"/>
    <property type="match status" value="1"/>
</dbReference>
<comment type="similarity">
    <text evidence="1">Belongs to the DIP2 family.</text>
</comment>
<feature type="region of interest" description="Disordered" evidence="2">
    <location>
        <begin position="73"/>
        <end position="102"/>
    </location>
</feature>
<dbReference type="SMART" id="SM01137">
    <property type="entry name" value="DMAP_binding"/>
    <property type="match status" value="1"/>
</dbReference>
<feature type="compositionally biased region" description="Low complexity" evidence="2">
    <location>
        <begin position="73"/>
        <end position="84"/>
    </location>
</feature>
<protein>
    <submittedName>
        <fullName evidence="4">Disco-interacting protein 2</fullName>
    </submittedName>
</protein>
<dbReference type="InterPro" id="IPR042099">
    <property type="entry name" value="ANL_N_sf"/>
</dbReference>
<accession>A0A834R7Q3</accession>
<dbReference type="Gene3D" id="3.30.300.30">
    <property type="match status" value="2"/>
</dbReference>
<proteinExistence type="inferred from homology"/>
<evidence type="ECO:0000313" key="6">
    <source>
        <dbReference type="Proteomes" id="UP000070412"/>
    </source>
</evidence>
<reference evidence="6" key="1">
    <citation type="journal article" date="2020" name="PLoS Negl. Trop. Dis.">
        <title>High-quality nuclear genome for Sarcoptes scabiei-A critical resource for a neglected parasite.</title>
        <authorList>
            <person name="Korhonen P.K."/>
            <person name="Gasser R.B."/>
            <person name="Ma G."/>
            <person name="Wang T."/>
            <person name="Stroehlein A.J."/>
            <person name="Young N.D."/>
            <person name="Ang C.S."/>
            <person name="Fernando D.D."/>
            <person name="Lu H.C."/>
            <person name="Taylor S."/>
            <person name="Reynolds S.L."/>
            <person name="Mofiz E."/>
            <person name="Najaraj S.H."/>
            <person name="Gowda H."/>
            <person name="Madugundu A."/>
            <person name="Renuse S."/>
            <person name="Holt D."/>
            <person name="Pandey A."/>
            <person name="Papenfuss A.T."/>
            <person name="Fischer K."/>
        </authorList>
    </citation>
    <scope>NUCLEOTIDE SEQUENCE [LARGE SCALE GENOMIC DNA]</scope>
</reference>
<dbReference type="Gene3D" id="3.40.50.12780">
    <property type="entry name" value="N-terminal domain of ligase-like"/>
    <property type="match status" value="2"/>
</dbReference>
<feature type="compositionally biased region" description="Basic residues" evidence="2">
    <location>
        <begin position="85"/>
        <end position="95"/>
    </location>
</feature>
<dbReference type="PROSITE" id="PS51912">
    <property type="entry name" value="DMAP1_BIND"/>
    <property type="match status" value="1"/>
</dbReference>
<dbReference type="OrthoDB" id="69964at2759"/>
<dbReference type="FunFam" id="3.30.300.30:FF:000001">
    <property type="entry name" value="DIP2 disco-interacting protein 2 homolog C"/>
    <property type="match status" value="1"/>
</dbReference>